<dbReference type="Proteomes" id="UP000290649">
    <property type="component" value="Unassembled WGS sequence"/>
</dbReference>
<reference evidence="2 3" key="1">
    <citation type="journal article" date="2019" name="Int. J. Syst. Evol. Microbiol.">
        <title>Anaerobacillus alkaliphilus sp. nov., a novel alkaliphilic and moderately halophilic bacterium.</title>
        <authorList>
            <person name="Borsodi A.K."/>
            <person name="Aszalos J.M."/>
            <person name="Bihari P."/>
            <person name="Nagy I."/>
            <person name="Schumann P."/>
            <person name="Sproer C."/>
            <person name="Kovacs A.L."/>
            <person name="Boka K."/>
            <person name="Dobosy P."/>
            <person name="Ovari M."/>
            <person name="Szili-Kovacs T."/>
            <person name="Toth E."/>
        </authorList>
    </citation>
    <scope>NUCLEOTIDE SEQUENCE [LARGE SCALE GENOMIC DNA]</scope>
    <source>
        <strain evidence="2 3">B16-10</strain>
    </source>
</reference>
<keyword evidence="1" id="KW-0472">Membrane</keyword>
<organism evidence="2 3">
    <name type="scientific">Anaerobacillus alkaliphilus</name>
    <dbReference type="NCBI Taxonomy" id="1548597"/>
    <lineage>
        <taxon>Bacteria</taxon>
        <taxon>Bacillati</taxon>
        <taxon>Bacillota</taxon>
        <taxon>Bacilli</taxon>
        <taxon>Bacillales</taxon>
        <taxon>Bacillaceae</taxon>
        <taxon>Anaerobacillus</taxon>
    </lineage>
</organism>
<evidence type="ECO:0000313" key="2">
    <source>
        <dbReference type="EMBL" id="RXI96301.1"/>
    </source>
</evidence>
<evidence type="ECO:0000256" key="1">
    <source>
        <dbReference type="SAM" id="Phobius"/>
    </source>
</evidence>
<dbReference type="OrthoDB" id="2963236at2"/>
<accession>A0A4Q0VLH3</accession>
<gene>
    <name evidence="2" type="ORF">DS745_21460</name>
</gene>
<comment type="caution">
    <text evidence="2">The sequence shown here is derived from an EMBL/GenBank/DDBJ whole genome shotgun (WGS) entry which is preliminary data.</text>
</comment>
<dbReference type="RefSeq" id="WP_129080279.1">
    <property type="nucleotide sequence ID" value="NZ_QOUX01000047.1"/>
</dbReference>
<proteinExistence type="predicted"/>
<keyword evidence="3" id="KW-1185">Reference proteome</keyword>
<protein>
    <submittedName>
        <fullName evidence="2">Uncharacterized protein</fullName>
    </submittedName>
</protein>
<feature type="transmembrane region" description="Helical" evidence="1">
    <location>
        <begin position="176"/>
        <end position="196"/>
    </location>
</feature>
<feature type="transmembrane region" description="Helical" evidence="1">
    <location>
        <begin position="12"/>
        <end position="31"/>
    </location>
</feature>
<evidence type="ECO:0000313" key="3">
    <source>
        <dbReference type="Proteomes" id="UP000290649"/>
    </source>
</evidence>
<sequence>MENFINFFNSINIVNMATILSVILAVVFFTYQEYKRRREQQKEILQLKDQIINLVIRNHVNSGVTITKIDLESFVEGFEKLKNCKLRLQIEDIAKMIYAKVYENEHIPSDTRLELLKHVEELIVELKYRITTEREGEIEPLSLNITRISTSLMIFIFIITIQFLNPVTDISDLGNFYIGVIISLTIFTLVFLKPLLDRFIDFIVDLSLHTLSLKKAKVPLGKTKPEFKVSLTGVAPTSADEKIKFDDFFTDNKEIRKILEQRVLMESLLRQIYYVVTNENTSIPVHRITTSLVEKEIIAIGLSNEIKMSYRLSSFVIHEGKLPSEVNGYNQLIDNMENISNFLYKILMNYKNEKNSA</sequence>
<dbReference type="EMBL" id="QOUX01000047">
    <property type="protein sequence ID" value="RXI96301.1"/>
    <property type="molecule type" value="Genomic_DNA"/>
</dbReference>
<name>A0A4Q0VLH3_9BACI</name>
<keyword evidence="1" id="KW-0812">Transmembrane</keyword>
<keyword evidence="1" id="KW-1133">Transmembrane helix</keyword>
<dbReference type="AlphaFoldDB" id="A0A4Q0VLH3"/>
<feature type="transmembrane region" description="Helical" evidence="1">
    <location>
        <begin position="144"/>
        <end position="164"/>
    </location>
</feature>